<dbReference type="OrthoDB" id="265776at2759"/>
<evidence type="ECO:0000313" key="3">
    <source>
        <dbReference type="EMBL" id="JAI33162.1"/>
    </source>
</evidence>
<reference evidence="3" key="1">
    <citation type="submission" date="2015-06" db="EMBL/GenBank/DDBJ databases">
        <authorList>
            <person name="Hoefler B.C."/>
            <person name="Straight P.D."/>
        </authorList>
    </citation>
    <scope>NUCLEOTIDE SEQUENCE</scope>
</reference>
<organism evidence="3">
    <name type="scientific">Bactrocera latifrons</name>
    <name type="common">Malaysian fruit fly</name>
    <name type="synonym">Chaetodacus latifrons</name>
    <dbReference type="NCBI Taxonomy" id="174628"/>
    <lineage>
        <taxon>Eukaryota</taxon>
        <taxon>Metazoa</taxon>
        <taxon>Ecdysozoa</taxon>
        <taxon>Arthropoda</taxon>
        <taxon>Hexapoda</taxon>
        <taxon>Insecta</taxon>
        <taxon>Pterygota</taxon>
        <taxon>Neoptera</taxon>
        <taxon>Endopterygota</taxon>
        <taxon>Diptera</taxon>
        <taxon>Brachycera</taxon>
        <taxon>Muscomorpha</taxon>
        <taxon>Tephritoidea</taxon>
        <taxon>Tephritidae</taxon>
        <taxon>Bactrocera</taxon>
        <taxon>Bactrocera</taxon>
    </lineage>
</organism>
<feature type="compositionally biased region" description="Polar residues" evidence="1">
    <location>
        <begin position="14"/>
        <end position="33"/>
    </location>
</feature>
<keyword evidence="2" id="KW-0472">Membrane</keyword>
<dbReference type="EMBL" id="GDHF01019152">
    <property type="protein sequence ID" value="JAI33162.1"/>
    <property type="molecule type" value="Transcribed_RNA"/>
</dbReference>
<feature type="transmembrane region" description="Helical" evidence="2">
    <location>
        <begin position="216"/>
        <end position="236"/>
    </location>
</feature>
<feature type="region of interest" description="Disordered" evidence="1">
    <location>
        <begin position="86"/>
        <end position="108"/>
    </location>
</feature>
<evidence type="ECO:0000256" key="2">
    <source>
        <dbReference type="SAM" id="Phobius"/>
    </source>
</evidence>
<protein>
    <submittedName>
        <fullName evidence="3">Uncharacterized protein</fullName>
    </submittedName>
</protein>
<gene>
    <name evidence="3" type="ORF">c0_g1_i2</name>
</gene>
<sequence length="238" mass="25042">MVTKEETPGKVGATPSSTNISTDNRNSDVTNDAQQQQQQHQHVQLPKASAAPQVIIVPASQPTTAANNAAKKIRRAFSMPRNPFRWSRKFKTSNSPADNASSAGGSNSAISSCVGGGRGRAGSIVSLSSYEAICKDTNGGNGNGGVVSGTRESNASGSIKRDAVGKVSDQKIVNGKPVSGGNESNNNAATNTNRILRRSSFRKFLNRIAQHVSTSINVGVSAMFFICMYLMVISVLNK</sequence>
<evidence type="ECO:0000256" key="1">
    <source>
        <dbReference type="SAM" id="MobiDB-lite"/>
    </source>
</evidence>
<feature type="compositionally biased region" description="Low complexity" evidence="1">
    <location>
        <begin position="34"/>
        <end position="44"/>
    </location>
</feature>
<proteinExistence type="predicted"/>
<name>A0A0K8V2K9_BACLA</name>
<feature type="compositionally biased region" description="Low complexity" evidence="1">
    <location>
        <begin position="93"/>
        <end position="108"/>
    </location>
</feature>
<keyword evidence="2" id="KW-0812">Transmembrane</keyword>
<keyword evidence="2" id="KW-1133">Transmembrane helix</keyword>
<dbReference type="AlphaFoldDB" id="A0A0K8V2K9"/>
<accession>A0A0K8V2K9</accession>
<feature type="region of interest" description="Disordered" evidence="1">
    <location>
        <begin position="1"/>
        <end position="49"/>
    </location>
</feature>